<evidence type="ECO:0000256" key="5">
    <source>
        <dbReference type="RuleBase" id="RU363032"/>
    </source>
</evidence>
<comment type="function">
    <text evidence="6">Part of the binding-protein-dependent transport system for phosphate; probably responsible for the translocation of the substrate across the membrane.</text>
</comment>
<feature type="transmembrane region" description="Helical" evidence="5">
    <location>
        <begin position="33"/>
        <end position="58"/>
    </location>
</feature>
<dbReference type="NCBIfam" id="TIGR02138">
    <property type="entry name" value="phosphate_pstC"/>
    <property type="match status" value="1"/>
</dbReference>
<dbReference type="EMBL" id="VRLW01000001">
    <property type="protein sequence ID" value="KAA1261586.1"/>
    <property type="molecule type" value="Genomic_DNA"/>
</dbReference>
<feature type="domain" description="ABC transmembrane type-1" evidence="7">
    <location>
        <begin position="97"/>
        <end position="309"/>
    </location>
</feature>
<dbReference type="OrthoDB" id="9785113at2"/>
<feature type="transmembrane region" description="Helical" evidence="5">
    <location>
        <begin position="137"/>
        <end position="161"/>
    </location>
</feature>
<keyword evidence="6" id="KW-0592">Phosphate transport</keyword>
<reference evidence="8 9" key="1">
    <citation type="submission" date="2019-08" db="EMBL/GenBank/DDBJ databases">
        <title>Deep-cultivation of Planctomycetes and their phenomic and genomic characterization uncovers novel biology.</title>
        <authorList>
            <person name="Wiegand S."/>
            <person name="Jogler M."/>
            <person name="Boedeker C."/>
            <person name="Pinto D."/>
            <person name="Vollmers J."/>
            <person name="Rivas-Marin E."/>
            <person name="Kohn T."/>
            <person name="Peeters S.H."/>
            <person name="Heuer A."/>
            <person name="Rast P."/>
            <person name="Oberbeckmann S."/>
            <person name="Bunk B."/>
            <person name="Jeske O."/>
            <person name="Meyerdierks A."/>
            <person name="Storesund J.E."/>
            <person name="Kallscheuer N."/>
            <person name="Luecker S."/>
            <person name="Lage O.M."/>
            <person name="Pohl T."/>
            <person name="Merkel B.J."/>
            <person name="Hornburger P."/>
            <person name="Mueller R.-W."/>
            <person name="Bruemmer F."/>
            <person name="Labrenz M."/>
            <person name="Spormann A.M."/>
            <person name="Op Den Camp H."/>
            <person name="Overmann J."/>
            <person name="Amann R."/>
            <person name="Jetten M.S.M."/>
            <person name="Mascher T."/>
            <person name="Medema M.H."/>
            <person name="Devos D.P."/>
            <person name="Kaster A.-K."/>
            <person name="Ovreas L."/>
            <person name="Rohde M."/>
            <person name="Galperin M.Y."/>
            <person name="Jogler C."/>
        </authorList>
    </citation>
    <scope>NUCLEOTIDE SEQUENCE [LARGE SCALE GENOMIC DNA]</scope>
    <source>
        <strain evidence="8 9">LF1</strain>
    </source>
</reference>
<comment type="subcellular location">
    <subcellularLocation>
        <location evidence="1 5">Cell membrane</location>
        <topology evidence="1 5">Multi-pass membrane protein</topology>
    </subcellularLocation>
</comment>
<dbReference type="GO" id="GO:0005886">
    <property type="term" value="C:plasma membrane"/>
    <property type="evidence" value="ECO:0007669"/>
    <property type="project" value="UniProtKB-SubCell"/>
</dbReference>
<keyword evidence="4 5" id="KW-0472">Membrane</keyword>
<dbReference type="GO" id="GO:0005315">
    <property type="term" value="F:phosphate transmembrane transporter activity"/>
    <property type="evidence" value="ECO:0007669"/>
    <property type="project" value="InterPro"/>
</dbReference>
<name>A0A5B1CM21_9BACT</name>
<feature type="transmembrane region" description="Helical" evidence="5">
    <location>
        <begin position="173"/>
        <end position="196"/>
    </location>
</feature>
<dbReference type="AlphaFoldDB" id="A0A5B1CM21"/>
<dbReference type="Gene3D" id="1.10.3720.10">
    <property type="entry name" value="MetI-like"/>
    <property type="match status" value="1"/>
</dbReference>
<keyword evidence="2 5" id="KW-0812">Transmembrane</keyword>
<evidence type="ECO:0000256" key="4">
    <source>
        <dbReference type="ARBA" id="ARBA00023136"/>
    </source>
</evidence>
<dbReference type="InterPro" id="IPR000515">
    <property type="entry name" value="MetI-like"/>
</dbReference>
<keyword evidence="9" id="KW-1185">Reference proteome</keyword>
<feature type="transmembrane region" description="Helical" evidence="5">
    <location>
        <begin position="91"/>
        <end position="116"/>
    </location>
</feature>
<comment type="caution">
    <text evidence="8">The sequence shown here is derived from an EMBL/GenBank/DDBJ whole genome shotgun (WGS) entry which is preliminary data.</text>
</comment>
<keyword evidence="5" id="KW-0813">Transport</keyword>
<dbReference type="PANTHER" id="PTHR42727:SF1">
    <property type="entry name" value="PHOSPHATE TRANSPORT SYSTEM PERMEASE"/>
    <property type="match status" value="1"/>
</dbReference>
<evidence type="ECO:0000256" key="6">
    <source>
        <dbReference type="RuleBase" id="RU363054"/>
    </source>
</evidence>
<evidence type="ECO:0000256" key="3">
    <source>
        <dbReference type="ARBA" id="ARBA00022989"/>
    </source>
</evidence>
<sequence>MNTPESTADLNDRVRSILAADRRSLRGVRIREIGVYAVLVLCGVFSLLITIAIVGVLLTETLNFFRSDEVTLSNFLGSGQWTPLLGSTKSFGIWALISGTMLVTVIAMAIALPLGLITAVYLSEYAPRKVRAVLKPVLEVLAGVPTVVYGFFALVTITPFLQWLHGGFNVFNATSGGIAVGILCLPTVCSLAEDALQAVPSSLRDGAYGLGGTRFDATVKVILPAALSGIISAFLLAIARAIGETMIVAIACGSRPQVTGDPRDEIQTMTGFMVQMAGGDVSNFGIEYYSMYAVAFTLFMITLSLTMIGNVVRRRYREAYE</sequence>
<dbReference type="PANTHER" id="PTHR42727">
    <property type="entry name" value="PHOSPHATE TRANSPORT SYSTEM PERMEASE PROTEIN"/>
    <property type="match status" value="1"/>
</dbReference>
<dbReference type="InterPro" id="IPR011864">
    <property type="entry name" value="Phosphate_PstC"/>
</dbReference>
<keyword evidence="6" id="KW-1003">Cell membrane</keyword>
<comment type="similarity">
    <text evidence="6">Belongs to the binding-protein-dependent transport system permease family. CysTW subfamily.</text>
</comment>
<feature type="transmembrane region" description="Helical" evidence="5">
    <location>
        <begin position="289"/>
        <end position="312"/>
    </location>
</feature>
<evidence type="ECO:0000256" key="2">
    <source>
        <dbReference type="ARBA" id="ARBA00022692"/>
    </source>
</evidence>
<evidence type="ECO:0000313" key="8">
    <source>
        <dbReference type="EMBL" id="KAA1261586.1"/>
    </source>
</evidence>
<gene>
    <name evidence="8" type="primary">pstC</name>
    <name evidence="8" type="ORF">LF1_41360</name>
</gene>
<evidence type="ECO:0000256" key="1">
    <source>
        <dbReference type="ARBA" id="ARBA00004651"/>
    </source>
</evidence>
<dbReference type="CDD" id="cd06261">
    <property type="entry name" value="TM_PBP2"/>
    <property type="match status" value="1"/>
</dbReference>
<dbReference type="GO" id="GO:0006817">
    <property type="term" value="P:phosphate ion transport"/>
    <property type="evidence" value="ECO:0007669"/>
    <property type="project" value="UniProtKB-KW"/>
</dbReference>
<dbReference type="SUPFAM" id="SSF161098">
    <property type="entry name" value="MetI-like"/>
    <property type="match status" value="1"/>
</dbReference>
<keyword evidence="3 5" id="KW-1133">Transmembrane helix</keyword>
<dbReference type="PROSITE" id="PS50928">
    <property type="entry name" value="ABC_TM1"/>
    <property type="match status" value="1"/>
</dbReference>
<dbReference type="Pfam" id="PF00528">
    <property type="entry name" value="BPD_transp_1"/>
    <property type="match status" value="1"/>
</dbReference>
<organism evidence="8 9">
    <name type="scientific">Rubripirellula obstinata</name>
    <dbReference type="NCBI Taxonomy" id="406547"/>
    <lineage>
        <taxon>Bacteria</taxon>
        <taxon>Pseudomonadati</taxon>
        <taxon>Planctomycetota</taxon>
        <taxon>Planctomycetia</taxon>
        <taxon>Pirellulales</taxon>
        <taxon>Pirellulaceae</taxon>
        <taxon>Rubripirellula</taxon>
    </lineage>
</organism>
<feature type="transmembrane region" description="Helical" evidence="5">
    <location>
        <begin position="217"/>
        <end position="239"/>
    </location>
</feature>
<dbReference type="Proteomes" id="UP000322699">
    <property type="component" value="Unassembled WGS sequence"/>
</dbReference>
<protein>
    <recommendedName>
        <fullName evidence="6">Phosphate transport system permease protein</fullName>
    </recommendedName>
</protein>
<dbReference type="InterPro" id="IPR035906">
    <property type="entry name" value="MetI-like_sf"/>
</dbReference>
<accession>A0A5B1CM21</accession>
<evidence type="ECO:0000259" key="7">
    <source>
        <dbReference type="PROSITE" id="PS50928"/>
    </source>
</evidence>
<evidence type="ECO:0000313" key="9">
    <source>
        <dbReference type="Proteomes" id="UP000322699"/>
    </source>
</evidence>
<dbReference type="RefSeq" id="WP_084422442.1">
    <property type="nucleotide sequence ID" value="NZ_LWSK01000018.1"/>
</dbReference>
<proteinExistence type="inferred from homology"/>